<keyword evidence="3" id="KW-1185">Reference proteome</keyword>
<evidence type="ECO:0000313" key="3">
    <source>
        <dbReference type="Proteomes" id="UP000245207"/>
    </source>
</evidence>
<dbReference type="Proteomes" id="UP000245207">
    <property type="component" value="Unassembled WGS sequence"/>
</dbReference>
<dbReference type="Pfam" id="PF22936">
    <property type="entry name" value="Pol_BBD"/>
    <property type="match status" value="1"/>
</dbReference>
<accession>A0A2U1PNS9</accession>
<proteinExistence type="predicted"/>
<name>A0A2U1PNS9_ARTAN</name>
<dbReference type="InterPro" id="IPR054722">
    <property type="entry name" value="PolX-like_BBD"/>
</dbReference>
<protein>
    <recommendedName>
        <fullName evidence="1">Retrovirus-related Pol polyprotein from transposon TNT 1-94-like beta-barrel domain-containing protein</fullName>
    </recommendedName>
</protein>
<evidence type="ECO:0000313" key="2">
    <source>
        <dbReference type="EMBL" id="PWA87418.1"/>
    </source>
</evidence>
<dbReference type="OrthoDB" id="1745225at2759"/>
<reference evidence="2 3" key="1">
    <citation type="journal article" date="2018" name="Mol. Plant">
        <title>The genome of Artemisia annua provides insight into the evolution of Asteraceae family and artemisinin biosynthesis.</title>
        <authorList>
            <person name="Shen Q."/>
            <person name="Zhang L."/>
            <person name="Liao Z."/>
            <person name="Wang S."/>
            <person name="Yan T."/>
            <person name="Shi P."/>
            <person name="Liu M."/>
            <person name="Fu X."/>
            <person name="Pan Q."/>
            <person name="Wang Y."/>
            <person name="Lv Z."/>
            <person name="Lu X."/>
            <person name="Zhang F."/>
            <person name="Jiang W."/>
            <person name="Ma Y."/>
            <person name="Chen M."/>
            <person name="Hao X."/>
            <person name="Li L."/>
            <person name="Tang Y."/>
            <person name="Lv G."/>
            <person name="Zhou Y."/>
            <person name="Sun X."/>
            <person name="Brodelius P.E."/>
            <person name="Rose J.K.C."/>
            <person name="Tang K."/>
        </authorList>
    </citation>
    <scope>NUCLEOTIDE SEQUENCE [LARGE SCALE GENOMIC DNA]</scope>
    <source>
        <strain evidence="3">cv. Huhao1</strain>
        <tissue evidence="2">Leaf</tissue>
    </source>
</reference>
<dbReference type="EMBL" id="PKPP01000917">
    <property type="protein sequence ID" value="PWA87418.1"/>
    <property type="molecule type" value="Genomic_DNA"/>
</dbReference>
<evidence type="ECO:0000259" key="1">
    <source>
        <dbReference type="Pfam" id="PF22936"/>
    </source>
</evidence>
<gene>
    <name evidence="2" type="ORF">CTI12_AA035740</name>
</gene>
<dbReference type="PANTHER" id="PTHR37610:SF6">
    <property type="entry name" value="GAG-POLYPEPTIDE OF LTR COPIA-TYPE-RELATED"/>
    <property type="match status" value="1"/>
</dbReference>
<sequence length="235" mass="26894">MWSIEIALSTKRKLGFIKGIVLRSLDDPMLQEQWDTCNNMVISWFMISVSEPISRSILFVETTQAIWNQLETMFALSNDALNTKKEEYRFFQFLNGLDENFASKSSQLLLMSLLPIADHCFVQVNGVIWILYTGCTDHMTHVTNDFLDLRFMDCQQLINLPNGHTSTISQTGNLKLQNNLFLKDVLVVPFFKFSLLSVLKLTKDSNCFVTIYSQFCVIQDLVTRRVLGLGNKKAG</sequence>
<dbReference type="AlphaFoldDB" id="A0A2U1PNS9"/>
<organism evidence="2 3">
    <name type="scientific">Artemisia annua</name>
    <name type="common">Sweet wormwood</name>
    <dbReference type="NCBI Taxonomy" id="35608"/>
    <lineage>
        <taxon>Eukaryota</taxon>
        <taxon>Viridiplantae</taxon>
        <taxon>Streptophyta</taxon>
        <taxon>Embryophyta</taxon>
        <taxon>Tracheophyta</taxon>
        <taxon>Spermatophyta</taxon>
        <taxon>Magnoliopsida</taxon>
        <taxon>eudicotyledons</taxon>
        <taxon>Gunneridae</taxon>
        <taxon>Pentapetalae</taxon>
        <taxon>asterids</taxon>
        <taxon>campanulids</taxon>
        <taxon>Asterales</taxon>
        <taxon>Asteraceae</taxon>
        <taxon>Asteroideae</taxon>
        <taxon>Anthemideae</taxon>
        <taxon>Artemisiinae</taxon>
        <taxon>Artemisia</taxon>
    </lineage>
</organism>
<dbReference type="PANTHER" id="PTHR37610">
    <property type="entry name" value="CCHC-TYPE DOMAIN-CONTAINING PROTEIN"/>
    <property type="match status" value="1"/>
</dbReference>
<feature type="domain" description="Retrovirus-related Pol polyprotein from transposon TNT 1-94-like beta-barrel" evidence="1">
    <location>
        <begin position="129"/>
        <end position="203"/>
    </location>
</feature>
<comment type="caution">
    <text evidence="2">The sequence shown here is derived from an EMBL/GenBank/DDBJ whole genome shotgun (WGS) entry which is preliminary data.</text>
</comment>